<accession>A0A9D4FJT9</accession>
<sequence length="129" mass="14090">MHDILVDTKAHARPSIGHVQPQPTSPVKHSSEEQTLSFEALMLGYYPHVTIQEALGAPFESSYKPVSEMVKYQSSAAGDQKGNIFDPILATGDNSMTAAKVSKKQSAAARMGKWLRRLFSCTKKPELTG</sequence>
<dbReference type="AlphaFoldDB" id="A0A9D4FJT9"/>
<gene>
    <name evidence="2" type="ORF">DPMN_151362</name>
</gene>
<keyword evidence="3" id="KW-1185">Reference proteome</keyword>
<name>A0A9D4FJT9_DREPO</name>
<dbReference type="Proteomes" id="UP000828390">
    <property type="component" value="Unassembled WGS sequence"/>
</dbReference>
<evidence type="ECO:0000313" key="3">
    <source>
        <dbReference type="Proteomes" id="UP000828390"/>
    </source>
</evidence>
<protein>
    <submittedName>
        <fullName evidence="2">Uncharacterized protein</fullName>
    </submittedName>
</protein>
<feature type="compositionally biased region" description="Polar residues" evidence="1">
    <location>
        <begin position="21"/>
        <end position="32"/>
    </location>
</feature>
<evidence type="ECO:0000256" key="1">
    <source>
        <dbReference type="SAM" id="MobiDB-lite"/>
    </source>
</evidence>
<proteinExistence type="predicted"/>
<organism evidence="2 3">
    <name type="scientific">Dreissena polymorpha</name>
    <name type="common">Zebra mussel</name>
    <name type="synonym">Mytilus polymorpha</name>
    <dbReference type="NCBI Taxonomy" id="45954"/>
    <lineage>
        <taxon>Eukaryota</taxon>
        <taxon>Metazoa</taxon>
        <taxon>Spiralia</taxon>
        <taxon>Lophotrochozoa</taxon>
        <taxon>Mollusca</taxon>
        <taxon>Bivalvia</taxon>
        <taxon>Autobranchia</taxon>
        <taxon>Heteroconchia</taxon>
        <taxon>Euheterodonta</taxon>
        <taxon>Imparidentia</taxon>
        <taxon>Neoheterodontei</taxon>
        <taxon>Myida</taxon>
        <taxon>Dreissenoidea</taxon>
        <taxon>Dreissenidae</taxon>
        <taxon>Dreissena</taxon>
    </lineage>
</organism>
<feature type="region of interest" description="Disordered" evidence="1">
    <location>
        <begin position="10"/>
        <end position="32"/>
    </location>
</feature>
<dbReference type="EMBL" id="JAIWYP010000007">
    <property type="protein sequence ID" value="KAH3797775.1"/>
    <property type="molecule type" value="Genomic_DNA"/>
</dbReference>
<reference evidence="2" key="2">
    <citation type="submission" date="2020-11" db="EMBL/GenBank/DDBJ databases">
        <authorList>
            <person name="McCartney M.A."/>
            <person name="Auch B."/>
            <person name="Kono T."/>
            <person name="Mallez S."/>
            <person name="Becker A."/>
            <person name="Gohl D.M."/>
            <person name="Silverstein K.A.T."/>
            <person name="Koren S."/>
            <person name="Bechman K.B."/>
            <person name="Herman A."/>
            <person name="Abrahante J.E."/>
            <person name="Garbe J."/>
        </authorList>
    </citation>
    <scope>NUCLEOTIDE SEQUENCE</scope>
    <source>
        <strain evidence="2">Duluth1</strain>
        <tissue evidence="2">Whole animal</tissue>
    </source>
</reference>
<comment type="caution">
    <text evidence="2">The sequence shown here is derived from an EMBL/GenBank/DDBJ whole genome shotgun (WGS) entry which is preliminary data.</text>
</comment>
<reference evidence="2" key="1">
    <citation type="journal article" date="2019" name="bioRxiv">
        <title>The Genome of the Zebra Mussel, Dreissena polymorpha: A Resource for Invasive Species Research.</title>
        <authorList>
            <person name="McCartney M.A."/>
            <person name="Auch B."/>
            <person name="Kono T."/>
            <person name="Mallez S."/>
            <person name="Zhang Y."/>
            <person name="Obille A."/>
            <person name="Becker A."/>
            <person name="Abrahante J.E."/>
            <person name="Garbe J."/>
            <person name="Badalamenti J.P."/>
            <person name="Herman A."/>
            <person name="Mangelson H."/>
            <person name="Liachko I."/>
            <person name="Sullivan S."/>
            <person name="Sone E.D."/>
            <person name="Koren S."/>
            <person name="Silverstein K.A.T."/>
            <person name="Beckman K.B."/>
            <person name="Gohl D.M."/>
        </authorList>
    </citation>
    <scope>NUCLEOTIDE SEQUENCE</scope>
    <source>
        <strain evidence="2">Duluth1</strain>
        <tissue evidence="2">Whole animal</tissue>
    </source>
</reference>
<evidence type="ECO:0000313" key="2">
    <source>
        <dbReference type="EMBL" id="KAH3797775.1"/>
    </source>
</evidence>